<feature type="domain" description="TonB-dependent receptor-like beta-barrel" evidence="14">
    <location>
        <begin position="351"/>
        <end position="809"/>
    </location>
</feature>
<comment type="similarity">
    <text evidence="11 12">Belongs to the TonB-dependent receptor family.</text>
</comment>
<evidence type="ECO:0000256" key="13">
    <source>
        <dbReference type="SAM" id="SignalP"/>
    </source>
</evidence>
<accession>A0A6M2BUH6</accession>
<dbReference type="SUPFAM" id="SSF56935">
    <property type="entry name" value="Porins"/>
    <property type="match status" value="1"/>
</dbReference>
<evidence type="ECO:0000256" key="6">
    <source>
        <dbReference type="ARBA" id="ARBA00023004"/>
    </source>
</evidence>
<dbReference type="RefSeq" id="WP_166257510.1">
    <property type="nucleotide sequence ID" value="NZ_JAAMOW010000006.1"/>
</dbReference>
<reference evidence="16 17" key="1">
    <citation type="journal article" date="2014" name="Int. J. Syst. Evol. Microbiol.">
        <title>Solimonas terrae sp. nov., isolated from soil.</title>
        <authorList>
            <person name="Kim S.J."/>
            <person name="Moon J.Y."/>
            <person name="Weon H.Y."/>
            <person name="Ahn J.H."/>
            <person name="Chen W.M."/>
            <person name="Kwon S.W."/>
        </authorList>
    </citation>
    <scope>NUCLEOTIDE SEQUENCE [LARGE SCALE GENOMIC DNA]</scope>
    <source>
        <strain evidence="16 17">KIS83-12</strain>
    </source>
</reference>
<dbReference type="GO" id="GO:0006826">
    <property type="term" value="P:iron ion transport"/>
    <property type="evidence" value="ECO:0007669"/>
    <property type="project" value="UniProtKB-KW"/>
</dbReference>
<evidence type="ECO:0000256" key="2">
    <source>
        <dbReference type="ARBA" id="ARBA00022448"/>
    </source>
</evidence>
<keyword evidence="7" id="KW-0406">Ion transport</keyword>
<keyword evidence="3 11" id="KW-1134">Transmembrane beta strand</keyword>
<dbReference type="Gene3D" id="2.40.170.20">
    <property type="entry name" value="TonB-dependent receptor, beta-barrel domain"/>
    <property type="match status" value="2"/>
</dbReference>
<dbReference type="PANTHER" id="PTHR32552">
    <property type="entry name" value="FERRICHROME IRON RECEPTOR-RELATED"/>
    <property type="match status" value="1"/>
</dbReference>
<evidence type="ECO:0000256" key="5">
    <source>
        <dbReference type="ARBA" id="ARBA00022692"/>
    </source>
</evidence>
<evidence type="ECO:0000256" key="4">
    <source>
        <dbReference type="ARBA" id="ARBA00022496"/>
    </source>
</evidence>
<dbReference type="InterPro" id="IPR000531">
    <property type="entry name" value="Beta-barrel_TonB"/>
</dbReference>
<dbReference type="PROSITE" id="PS52016">
    <property type="entry name" value="TONB_DEPENDENT_REC_3"/>
    <property type="match status" value="1"/>
</dbReference>
<dbReference type="GO" id="GO:0009279">
    <property type="term" value="C:cell outer membrane"/>
    <property type="evidence" value="ECO:0007669"/>
    <property type="project" value="UniProtKB-SubCell"/>
</dbReference>
<feature type="chain" id="PRO_5026825439" evidence="13">
    <location>
        <begin position="27"/>
        <end position="846"/>
    </location>
</feature>
<organism evidence="16 17">
    <name type="scientific">Solimonas terrae</name>
    <dbReference type="NCBI Taxonomy" id="1396819"/>
    <lineage>
        <taxon>Bacteria</taxon>
        <taxon>Pseudomonadati</taxon>
        <taxon>Pseudomonadota</taxon>
        <taxon>Gammaproteobacteria</taxon>
        <taxon>Nevskiales</taxon>
        <taxon>Nevskiaceae</taxon>
        <taxon>Solimonas</taxon>
    </lineage>
</organism>
<dbReference type="PANTHER" id="PTHR32552:SF81">
    <property type="entry name" value="TONB-DEPENDENT OUTER MEMBRANE RECEPTOR"/>
    <property type="match status" value="1"/>
</dbReference>
<keyword evidence="9 11" id="KW-0472">Membrane</keyword>
<dbReference type="AlphaFoldDB" id="A0A6M2BUH6"/>
<dbReference type="EMBL" id="JAAMOW010000006">
    <property type="protein sequence ID" value="NGY05629.1"/>
    <property type="molecule type" value="Genomic_DNA"/>
</dbReference>
<keyword evidence="13" id="KW-0732">Signal</keyword>
<protein>
    <submittedName>
        <fullName evidence="16">TonB-dependent receptor</fullName>
    </submittedName>
</protein>
<evidence type="ECO:0000256" key="9">
    <source>
        <dbReference type="ARBA" id="ARBA00023136"/>
    </source>
</evidence>
<dbReference type="Pfam" id="PF00593">
    <property type="entry name" value="TonB_dep_Rec_b-barrel"/>
    <property type="match status" value="1"/>
</dbReference>
<keyword evidence="4" id="KW-0410">Iron transport</keyword>
<evidence type="ECO:0000256" key="1">
    <source>
        <dbReference type="ARBA" id="ARBA00004571"/>
    </source>
</evidence>
<dbReference type="InterPro" id="IPR036942">
    <property type="entry name" value="Beta-barrel_TonB_sf"/>
</dbReference>
<keyword evidence="17" id="KW-1185">Reference proteome</keyword>
<keyword evidence="10 11" id="KW-0998">Cell outer membrane</keyword>
<keyword evidence="2 11" id="KW-0813">Transport</keyword>
<feature type="signal peptide" evidence="13">
    <location>
        <begin position="1"/>
        <end position="26"/>
    </location>
</feature>
<comment type="caution">
    <text evidence="16">The sequence shown here is derived from an EMBL/GenBank/DDBJ whole genome shotgun (WGS) entry which is preliminary data.</text>
</comment>
<evidence type="ECO:0000256" key="11">
    <source>
        <dbReference type="PROSITE-ProRule" id="PRU01360"/>
    </source>
</evidence>
<evidence type="ECO:0000256" key="8">
    <source>
        <dbReference type="ARBA" id="ARBA00023077"/>
    </source>
</evidence>
<evidence type="ECO:0000313" key="16">
    <source>
        <dbReference type="EMBL" id="NGY05629.1"/>
    </source>
</evidence>
<keyword evidence="8 12" id="KW-0798">TonB box</keyword>
<sequence length="846" mass="90743">MNKRVLAAAVTSIGSLCLGYGAGAAAQDSDAAADTAATSTTQTPAADGTAQDTQAATAAAGDDQIATVLVTARRREEKLEKVPTSITALGAQQLTQQGIVSQSDLQSAVPGLTVRQTQGSNSLTFSIRGQTVDAFTGSRSAVVPYFDDVQLNSGGASTFFDLESVQVLKGPQGTLFGRNTTGGAVLYTSTKPKDELGGYARLRVGNYGLNEGQGAFNAPLFDHSLLVRLAADVTYRDGWQKNLYDGRDLGEISRQSGRLSALWKPNDALQNLTVAEVDHSGGNSTATRLKTVNRCGDSNNGYALNCAADYLFNPNTPVGPDAWANYLAHNPHADPDGIAAYLDNVSPHIGFWKANEIAPVFHQEQDYFAANTTTYQLNDDLLLKNIAGFSTSNTHDLGSSVGAPDPVFYSATLASDGAGGFLTDANGQYLYDKKGNHVEDRTYSNELQLQGKALEQALTYIVGAYYQYEDARTLFPQVYFNLYQPGAFLPANATSNFQIIDETPAAFAQSTYDFSSIGLSGLSFTAGARYTWESVKIHQLEGSDNLAGSTADAELPASQSRHYSDPSWTLGLSYQATDDLLLYLQGRRSWRAGGFNGTAPAAINPGDGSPVIQNTNVFKPEHTNDVELGTKFAGNVLGRPLRMNLAVYNQWIKDVQRAEFPDPPGPAQSIAYTVNVPEARVTGAEFDLTFKPARWLEAGVTGALTHARFVSGKDTAEVFGTTYLFGPYADVPKRSGSAYATVYLPTPSEMGLMDVRADVYGQSSMYFSNSDKSITPDTKIPGYGLVNLRYEWLEICGTQYSVSAFVRNLADKEYYTGGFALTGSLGVNSVAVGTPRMFGAEISYEF</sequence>
<evidence type="ECO:0000256" key="12">
    <source>
        <dbReference type="RuleBase" id="RU003357"/>
    </source>
</evidence>
<evidence type="ECO:0000256" key="7">
    <source>
        <dbReference type="ARBA" id="ARBA00023065"/>
    </source>
</evidence>
<evidence type="ECO:0000259" key="14">
    <source>
        <dbReference type="Pfam" id="PF00593"/>
    </source>
</evidence>
<dbReference type="InterPro" id="IPR012910">
    <property type="entry name" value="Plug_dom"/>
</dbReference>
<dbReference type="InterPro" id="IPR039426">
    <property type="entry name" value="TonB-dep_rcpt-like"/>
</dbReference>
<evidence type="ECO:0000259" key="15">
    <source>
        <dbReference type="Pfam" id="PF07715"/>
    </source>
</evidence>
<evidence type="ECO:0000256" key="10">
    <source>
        <dbReference type="ARBA" id="ARBA00023237"/>
    </source>
</evidence>
<keyword evidence="5 11" id="KW-0812">Transmembrane</keyword>
<comment type="subcellular location">
    <subcellularLocation>
        <location evidence="1 11">Cell outer membrane</location>
        <topology evidence="1 11">Multi-pass membrane protein</topology>
    </subcellularLocation>
</comment>
<keyword evidence="6" id="KW-0408">Iron</keyword>
<evidence type="ECO:0000313" key="17">
    <source>
        <dbReference type="Proteomes" id="UP000472676"/>
    </source>
</evidence>
<name>A0A6M2BUH6_9GAMM</name>
<evidence type="ECO:0000256" key="3">
    <source>
        <dbReference type="ARBA" id="ARBA00022452"/>
    </source>
</evidence>
<proteinExistence type="inferred from homology"/>
<feature type="domain" description="TonB-dependent receptor plug" evidence="15">
    <location>
        <begin position="79"/>
        <end position="184"/>
    </location>
</feature>
<dbReference type="Proteomes" id="UP000472676">
    <property type="component" value="Unassembled WGS sequence"/>
</dbReference>
<dbReference type="Pfam" id="PF07715">
    <property type="entry name" value="Plug"/>
    <property type="match status" value="1"/>
</dbReference>
<gene>
    <name evidence="16" type="ORF">G7Y85_12720</name>
</gene>
<keyword evidence="16" id="KW-0675">Receptor</keyword>